<sequence>MTMLQQSNYDAWPELPYPDFASTSYLLHRGMQVIGKLKLTTPFEPQWANVPFWLNGRGLTTGPIPYHSGIFTMDLDFIAHKVICSTSWQYEGEFHIDSMSVAEFTQAVFKLLSQAGITIEINPLPQEVANPISFNKDTQQRNYNKALANAWWRILVSSYRMMQQYHAQFTGKTPPIGFMWGTFDLRDARYQGVAVPTTGSNAGYIRRNAMNETQVEAGWWSGNDNYPRPAYYSFTFPQPEGIENSQIKPVSARWDNNMGLFILDYDDLRKSKTPEKDLLIFLESTYKAGAALADWEVRLVGSGKPI</sequence>
<dbReference type="PATRIC" id="fig|45070.6.peg.328"/>
<dbReference type="AlphaFoldDB" id="A0A0W0X3F4"/>
<organism evidence="1 2">
    <name type="scientific">Legionella nautarum</name>
    <dbReference type="NCBI Taxonomy" id="45070"/>
    <lineage>
        <taxon>Bacteria</taxon>
        <taxon>Pseudomonadati</taxon>
        <taxon>Pseudomonadota</taxon>
        <taxon>Gammaproteobacteria</taxon>
        <taxon>Legionellales</taxon>
        <taxon>Legionellaceae</taxon>
        <taxon>Legionella</taxon>
    </lineage>
</organism>
<dbReference type="OrthoDB" id="9800945at2"/>
<dbReference type="EMBL" id="LNYO01000003">
    <property type="protein sequence ID" value="KTD39115.1"/>
    <property type="molecule type" value="Genomic_DNA"/>
</dbReference>
<comment type="caution">
    <text evidence="1">The sequence shown here is derived from an EMBL/GenBank/DDBJ whole genome shotgun (WGS) entry which is preliminary data.</text>
</comment>
<dbReference type="Proteomes" id="UP000054725">
    <property type="component" value="Unassembled WGS sequence"/>
</dbReference>
<evidence type="ECO:0000313" key="1">
    <source>
        <dbReference type="EMBL" id="KTD39115.1"/>
    </source>
</evidence>
<dbReference type="Pfam" id="PF19459">
    <property type="entry name" value="DUF5996"/>
    <property type="match status" value="1"/>
</dbReference>
<dbReference type="STRING" id="45070.Lnau_0314"/>
<dbReference type="RefSeq" id="WP_058503401.1">
    <property type="nucleotide sequence ID" value="NZ_CAAAIF010000019.1"/>
</dbReference>
<keyword evidence="2" id="KW-1185">Reference proteome</keyword>
<dbReference type="InterPro" id="IPR046038">
    <property type="entry name" value="DUF5996"/>
</dbReference>
<name>A0A0W0X3F4_9GAMM</name>
<proteinExistence type="predicted"/>
<accession>A0A0W0X3F4</accession>
<evidence type="ECO:0000313" key="2">
    <source>
        <dbReference type="Proteomes" id="UP000054725"/>
    </source>
</evidence>
<protein>
    <submittedName>
        <fullName evidence="1">Uncharacterized protein</fullName>
    </submittedName>
</protein>
<gene>
    <name evidence="1" type="ORF">Lnau_0314</name>
</gene>
<reference evidence="1 2" key="1">
    <citation type="submission" date="2015-11" db="EMBL/GenBank/DDBJ databases">
        <title>Genomic analysis of 38 Legionella species identifies large and diverse effector repertoires.</title>
        <authorList>
            <person name="Burstein D."/>
            <person name="Amaro F."/>
            <person name="Zusman T."/>
            <person name="Lifshitz Z."/>
            <person name="Cohen O."/>
            <person name="Gilbert J.A."/>
            <person name="Pupko T."/>
            <person name="Shuman H.A."/>
            <person name="Segal G."/>
        </authorList>
    </citation>
    <scope>NUCLEOTIDE SEQUENCE [LARGE SCALE GENOMIC DNA]</scope>
    <source>
        <strain evidence="1 2">ATCC 49506</strain>
    </source>
</reference>